<name>A0A6I9RFC5_ELAGV</name>
<protein>
    <submittedName>
        <fullName evidence="5">Pentatricopeptide repeat-containing protein At1g60770</fullName>
    </submittedName>
</protein>
<feature type="repeat" description="PPR" evidence="3">
    <location>
        <begin position="152"/>
        <end position="186"/>
    </location>
</feature>
<dbReference type="NCBIfam" id="TIGR00756">
    <property type="entry name" value="PPR"/>
    <property type="match status" value="3"/>
</dbReference>
<dbReference type="Proteomes" id="UP000504607">
    <property type="component" value="Chromosome 1"/>
</dbReference>
<proteinExistence type="inferred from homology"/>
<accession>A0A6I9RFC5</accession>
<evidence type="ECO:0000256" key="3">
    <source>
        <dbReference type="PROSITE-ProRule" id="PRU00708"/>
    </source>
</evidence>
<dbReference type="Pfam" id="PF01535">
    <property type="entry name" value="PPR"/>
    <property type="match status" value="3"/>
</dbReference>
<dbReference type="InterPro" id="IPR002885">
    <property type="entry name" value="PPR_rpt"/>
</dbReference>
<dbReference type="SUPFAM" id="SSF48452">
    <property type="entry name" value="TPR-like"/>
    <property type="match status" value="1"/>
</dbReference>
<keyword evidence="4" id="KW-1185">Reference proteome</keyword>
<dbReference type="InParanoid" id="A0A6I9RFC5"/>
<dbReference type="RefSeq" id="XP_010925090.1">
    <property type="nucleotide sequence ID" value="XM_010926788.3"/>
</dbReference>
<evidence type="ECO:0000313" key="5">
    <source>
        <dbReference type="RefSeq" id="XP_010925090.1"/>
    </source>
</evidence>
<keyword evidence="2" id="KW-0677">Repeat</keyword>
<feature type="repeat" description="PPR" evidence="3">
    <location>
        <begin position="328"/>
        <end position="362"/>
    </location>
</feature>
<dbReference type="OrthoDB" id="1717827at2759"/>
<evidence type="ECO:0000256" key="1">
    <source>
        <dbReference type="ARBA" id="ARBA00007626"/>
    </source>
</evidence>
<feature type="repeat" description="PPR" evidence="3">
    <location>
        <begin position="187"/>
        <end position="221"/>
    </location>
</feature>
<evidence type="ECO:0000256" key="2">
    <source>
        <dbReference type="ARBA" id="ARBA00022737"/>
    </source>
</evidence>
<dbReference type="FunFam" id="1.25.40.10:FF:000443">
    <property type="entry name" value="Pentatricopeptide repeat-containing protein"/>
    <property type="match status" value="1"/>
</dbReference>
<dbReference type="PANTHER" id="PTHR45717:SF14">
    <property type="entry name" value="LARGE RIBOSOMAL SUBUNIT PROTEIN ML101 (RPPR4)"/>
    <property type="match status" value="1"/>
</dbReference>
<dbReference type="GO" id="GO:0005739">
    <property type="term" value="C:mitochondrion"/>
    <property type="evidence" value="ECO:0007669"/>
    <property type="project" value="TreeGrafter"/>
</dbReference>
<sequence length="486" mass="55697">MATRTKLVAKRSSKYLEEALYKRLFRQGSSPGSVRQELDDFLKSRKRVFKWEVGVSIRKLRNRKRFRPALKLSETMARRGMNLTLSDQAIRLDLVAKARGIASAEEYFINLPEPTKNHLTYGALLNCYCKELMTDKAEGLMEKMKELKFASSPMAYNSLMTLYTKTDQPEKVPSIIQEMKANDVLPDCYTYNVWMRALAAINDISGVQRVIEEMKRDGRVMADWTTYSNLASIYVDAGMFQKAEGALKELEKRNTDQDLGAYHFLITLYGRTGNLVEVHRIWRSLKLAHSKMANISYLNMIQVLVNLKDLPGAEARFKEWESKCSTYDIRVANAMIRAYAKEGMLDKAEGVKKHAKMRGGRLNAKTWQIFMEYYMSKGDMKMVHWCADRAIKKGRSHGRIWVPPCEVIQAIMAFFEEQKDVAGAEKFIELLQKVEMDLGPEIFEALIRTYAAAGKNSPGMRRRLKMENVVASQATEKLLDTVCSMI</sequence>
<dbReference type="PROSITE" id="PS51375">
    <property type="entry name" value="PPR"/>
    <property type="match status" value="4"/>
</dbReference>
<dbReference type="PANTHER" id="PTHR45717">
    <property type="entry name" value="OS12G0527900 PROTEIN"/>
    <property type="match status" value="1"/>
</dbReference>
<reference evidence="5" key="1">
    <citation type="submission" date="2025-08" db="UniProtKB">
        <authorList>
            <consortium name="RefSeq"/>
        </authorList>
    </citation>
    <scope>IDENTIFICATION</scope>
</reference>
<dbReference type="FunFam" id="1.25.40.10:FF:000874">
    <property type="entry name" value="Pentatricopeptide repeat-containing protein At1g60770"/>
    <property type="match status" value="1"/>
</dbReference>
<dbReference type="GO" id="GO:0003729">
    <property type="term" value="F:mRNA binding"/>
    <property type="evidence" value="ECO:0007669"/>
    <property type="project" value="UniProtKB-ARBA"/>
</dbReference>
<dbReference type="FunCoup" id="A0A6I9RFC5">
    <property type="interactions" value="1687"/>
</dbReference>
<dbReference type="InterPro" id="IPR011990">
    <property type="entry name" value="TPR-like_helical_dom_sf"/>
</dbReference>
<feature type="repeat" description="PPR" evidence="3">
    <location>
        <begin position="117"/>
        <end position="151"/>
    </location>
</feature>
<organism evidence="4 5">
    <name type="scientific">Elaeis guineensis var. tenera</name>
    <name type="common">Oil palm</name>
    <dbReference type="NCBI Taxonomy" id="51953"/>
    <lineage>
        <taxon>Eukaryota</taxon>
        <taxon>Viridiplantae</taxon>
        <taxon>Streptophyta</taxon>
        <taxon>Embryophyta</taxon>
        <taxon>Tracheophyta</taxon>
        <taxon>Spermatophyta</taxon>
        <taxon>Magnoliopsida</taxon>
        <taxon>Liliopsida</taxon>
        <taxon>Arecaceae</taxon>
        <taxon>Arecoideae</taxon>
        <taxon>Cocoseae</taxon>
        <taxon>Elaeidinae</taxon>
        <taxon>Elaeis</taxon>
    </lineage>
</organism>
<dbReference type="FunFam" id="1.25.40.10:FF:000541">
    <property type="entry name" value="Pentatricopeptide repeat-containing protein"/>
    <property type="match status" value="1"/>
</dbReference>
<evidence type="ECO:0000313" key="4">
    <source>
        <dbReference type="Proteomes" id="UP000504607"/>
    </source>
</evidence>
<dbReference type="GeneID" id="105047731"/>
<gene>
    <name evidence="5" type="primary">LOC105047731</name>
</gene>
<dbReference type="Pfam" id="PF13041">
    <property type="entry name" value="PPR_2"/>
    <property type="match status" value="1"/>
</dbReference>
<comment type="similarity">
    <text evidence="1">Belongs to the PPR family. P subfamily.</text>
</comment>
<dbReference type="KEGG" id="egu:105047731"/>
<dbReference type="Gene3D" id="1.25.40.10">
    <property type="entry name" value="Tetratricopeptide repeat domain"/>
    <property type="match status" value="3"/>
</dbReference>
<dbReference type="AlphaFoldDB" id="A0A6I9RFC5"/>